<reference evidence="1 2" key="1">
    <citation type="submission" date="2024-05" db="EMBL/GenBank/DDBJ databases">
        <authorList>
            <person name="Duchaud E."/>
        </authorList>
    </citation>
    <scope>NUCLEOTIDE SEQUENCE [LARGE SCALE GENOMIC DNA]</scope>
    <source>
        <strain evidence="1">Ena-SAMPLE-TAB-13-05-2024-13:56:06:370-140308</strain>
    </source>
</reference>
<dbReference type="Proteomes" id="UP001497527">
    <property type="component" value="Unassembled WGS sequence"/>
</dbReference>
<evidence type="ECO:0000313" key="1">
    <source>
        <dbReference type="EMBL" id="CAL2103579.1"/>
    </source>
</evidence>
<protein>
    <submittedName>
        <fullName evidence="1">Uncharacterized protein</fullName>
    </submittedName>
</protein>
<keyword evidence="2" id="KW-1185">Reference proteome</keyword>
<organism evidence="1 2">
    <name type="scientific">Tenacibaculum polynesiense</name>
    <dbReference type="NCBI Taxonomy" id="3137857"/>
    <lineage>
        <taxon>Bacteria</taxon>
        <taxon>Pseudomonadati</taxon>
        <taxon>Bacteroidota</taxon>
        <taxon>Flavobacteriia</taxon>
        <taxon>Flavobacteriales</taxon>
        <taxon>Flavobacteriaceae</taxon>
        <taxon>Tenacibaculum</taxon>
    </lineage>
</organism>
<proteinExistence type="predicted"/>
<name>A0ABP1F4S9_9FLAO</name>
<comment type="caution">
    <text evidence="1">The sequence shown here is derived from an EMBL/GenBank/DDBJ whole genome shotgun (WGS) entry which is preliminary data.</text>
</comment>
<sequence>MLFFYLKFILCNFRFIISLPIKASKAFLTFFSLLKNIDNPVFYLNMIFKRFKALLAKTIFVNKITTKHLKNFYF</sequence>
<accession>A0ABP1F4S9</accession>
<dbReference type="EMBL" id="CAXJIO010000013">
    <property type="protein sequence ID" value="CAL2103579.1"/>
    <property type="molecule type" value="Genomic_DNA"/>
</dbReference>
<gene>
    <name evidence="1" type="ORF">T190423A01A_40172</name>
</gene>
<evidence type="ECO:0000313" key="2">
    <source>
        <dbReference type="Proteomes" id="UP001497527"/>
    </source>
</evidence>